<evidence type="ECO:0000256" key="1">
    <source>
        <dbReference type="ARBA" id="ARBA00005990"/>
    </source>
</evidence>
<evidence type="ECO:0000256" key="5">
    <source>
        <dbReference type="SAM" id="MobiDB-lite"/>
    </source>
</evidence>
<keyword evidence="4" id="KW-0560">Oxidoreductase</keyword>
<dbReference type="Proteomes" id="UP001220530">
    <property type="component" value="Chromosome"/>
</dbReference>
<feature type="domain" description="NADPH-dependent FMN reductase-like" evidence="6">
    <location>
        <begin position="10"/>
        <end position="150"/>
    </location>
</feature>
<dbReference type="RefSeq" id="WP_282219596.1">
    <property type="nucleotide sequence ID" value="NZ_CP118246.1"/>
</dbReference>
<evidence type="ECO:0000313" key="7">
    <source>
        <dbReference type="EMBL" id="WDR03202.1"/>
    </source>
</evidence>
<dbReference type="Gene3D" id="3.40.50.360">
    <property type="match status" value="1"/>
</dbReference>
<keyword evidence="8" id="KW-1185">Reference proteome</keyword>
<sequence length="209" mass="22430">MTAVPSARLNILAFSGNTHRPSRSWNLAETIARRVQTHVPADVVHYDIVDAGAGLAGAYQRNQLGAEALKIVEAIERADILVVTSPVYKGSYTGLFKHLFDFVEFEALIGRPVILSASGGGQRHSLMVEHQLRPLFGFFSALTVPTAIYAENTSFTGGQPTDPTILARIELAATQCAALVNSGATSHPARQLRTASGQDPVKKMVPLKP</sequence>
<dbReference type="InterPro" id="IPR005025">
    <property type="entry name" value="FMN_Rdtase-like_dom"/>
</dbReference>
<reference evidence="7 8" key="1">
    <citation type="submission" date="2023-02" db="EMBL/GenBank/DDBJ databases">
        <title>Devosia algicola sp. nov., isolated from the phycosphere of marine algae.</title>
        <authorList>
            <person name="Kim J.M."/>
            <person name="Lee J.K."/>
            <person name="Choi B.J."/>
            <person name="Bayburt H."/>
            <person name="Jeon C.O."/>
        </authorList>
    </citation>
    <scope>NUCLEOTIDE SEQUENCE [LARGE SCALE GENOMIC DNA]</scope>
    <source>
        <strain evidence="7 8">G20-9</strain>
    </source>
</reference>
<dbReference type="PANTHER" id="PTHR43408">
    <property type="entry name" value="FMN REDUCTASE (NADPH)"/>
    <property type="match status" value="1"/>
</dbReference>
<evidence type="ECO:0000256" key="2">
    <source>
        <dbReference type="ARBA" id="ARBA00022630"/>
    </source>
</evidence>
<organism evidence="7 8">
    <name type="scientific">Devosia algicola</name>
    <dbReference type="NCBI Taxonomy" id="3026418"/>
    <lineage>
        <taxon>Bacteria</taxon>
        <taxon>Pseudomonadati</taxon>
        <taxon>Pseudomonadota</taxon>
        <taxon>Alphaproteobacteria</taxon>
        <taxon>Hyphomicrobiales</taxon>
        <taxon>Devosiaceae</taxon>
        <taxon>Devosia</taxon>
    </lineage>
</organism>
<dbReference type="InterPro" id="IPR029039">
    <property type="entry name" value="Flavoprotein-like_sf"/>
</dbReference>
<protein>
    <submittedName>
        <fullName evidence="7">FMN reductase</fullName>
    </submittedName>
</protein>
<proteinExistence type="inferred from homology"/>
<dbReference type="NCBIfam" id="TIGR03566">
    <property type="entry name" value="FMN_reduc_MsuE"/>
    <property type="match status" value="1"/>
</dbReference>
<dbReference type="EMBL" id="CP118246">
    <property type="protein sequence ID" value="WDR03202.1"/>
    <property type="molecule type" value="Genomic_DNA"/>
</dbReference>
<name>A0ABY7YPS6_9HYPH</name>
<feature type="region of interest" description="Disordered" evidence="5">
    <location>
        <begin position="188"/>
        <end position="209"/>
    </location>
</feature>
<evidence type="ECO:0000313" key="8">
    <source>
        <dbReference type="Proteomes" id="UP001220530"/>
    </source>
</evidence>
<comment type="similarity">
    <text evidence="1">Belongs to the SsuE family.</text>
</comment>
<gene>
    <name evidence="7" type="primary">msuE</name>
    <name evidence="7" type="ORF">PSQ19_03190</name>
</gene>
<dbReference type="InterPro" id="IPR051814">
    <property type="entry name" value="NAD(P)H-dep_FMN_reductase"/>
</dbReference>
<keyword evidence="2" id="KW-0285">Flavoprotein</keyword>
<evidence type="ECO:0000259" key="6">
    <source>
        <dbReference type="Pfam" id="PF03358"/>
    </source>
</evidence>
<evidence type="ECO:0000256" key="4">
    <source>
        <dbReference type="ARBA" id="ARBA00023002"/>
    </source>
</evidence>
<dbReference type="SUPFAM" id="SSF52218">
    <property type="entry name" value="Flavoproteins"/>
    <property type="match status" value="1"/>
</dbReference>
<dbReference type="InterPro" id="IPR019912">
    <property type="entry name" value="FMN_Rdtase_MsuE-like"/>
</dbReference>
<evidence type="ECO:0000256" key="3">
    <source>
        <dbReference type="ARBA" id="ARBA00022643"/>
    </source>
</evidence>
<keyword evidence="3" id="KW-0288">FMN</keyword>
<accession>A0ABY7YPS6</accession>
<dbReference type="Pfam" id="PF03358">
    <property type="entry name" value="FMN_red"/>
    <property type="match status" value="1"/>
</dbReference>
<dbReference type="PANTHER" id="PTHR43408:SF2">
    <property type="entry name" value="FMN REDUCTASE (NADPH)"/>
    <property type="match status" value="1"/>
</dbReference>